<dbReference type="RefSeq" id="WP_050374515.1">
    <property type="nucleotide sequence ID" value="NZ_KQ257833.1"/>
</dbReference>
<name>A0A0L0JL48_9ACTN</name>
<comment type="caution">
    <text evidence="1">The sequence shown here is derived from an EMBL/GenBank/DDBJ whole genome shotgun (WGS) entry which is preliminary data.</text>
</comment>
<protein>
    <recommendedName>
        <fullName evidence="3">Helix-turn-helix domain protein</fullName>
    </recommendedName>
</protein>
<dbReference type="Proteomes" id="UP000037151">
    <property type="component" value="Unassembled WGS sequence"/>
</dbReference>
<evidence type="ECO:0000313" key="2">
    <source>
        <dbReference type="Proteomes" id="UP000037151"/>
    </source>
</evidence>
<evidence type="ECO:0008006" key="3">
    <source>
        <dbReference type="Google" id="ProtNLM"/>
    </source>
</evidence>
<organism evidence="1 2">
    <name type="scientific">Streptomyces acidiscabies</name>
    <dbReference type="NCBI Taxonomy" id="42234"/>
    <lineage>
        <taxon>Bacteria</taxon>
        <taxon>Bacillati</taxon>
        <taxon>Actinomycetota</taxon>
        <taxon>Actinomycetes</taxon>
        <taxon>Kitasatosporales</taxon>
        <taxon>Streptomycetaceae</taxon>
        <taxon>Streptomyces</taxon>
    </lineage>
</organism>
<evidence type="ECO:0000313" key="1">
    <source>
        <dbReference type="EMBL" id="KND26431.1"/>
    </source>
</evidence>
<dbReference type="AlphaFoldDB" id="A0A0L0JL48"/>
<dbReference type="EMBL" id="JPPY01000210">
    <property type="protein sequence ID" value="KND26431.1"/>
    <property type="molecule type" value="Genomic_DNA"/>
</dbReference>
<reference evidence="2" key="1">
    <citation type="submission" date="2014-07" db="EMBL/GenBank/DDBJ databases">
        <title>Genome sequencing of plant-pathogenic Streptomyces species.</title>
        <authorList>
            <person name="Harrison J."/>
            <person name="Sapp M."/>
            <person name="Thwaites R."/>
            <person name="Studholme D.J."/>
        </authorList>
    </citation>
    <scope>NUCLEOTIDE SEQUENCE [LARGE SCALE GENOMIC DNA]</scope>
    <source>
        <strain evidence="2">NCPPB 4445</strain>
    </source>
</reference>
<proteinExistence type="predicted"/>
<gene>
    <name evidence="1" type="ORF">IQ63_37020</name>
</gene>
<dbReference type="PATRIC" id="fig|42234.21.peg.7621"/>
<sequence length="64" mass="7318">MAIEIPGYEDAKQAAQRLKVTVQHVYNLNSSRDDFPSPVYVGRTPLWPVDRLEAWRAAHPKRGD</sequence>
<accession>A0A0L0JL48</accession>
<dbReference type="OrthoDB" id="3433997at2"/>